<evidence type="ECO:0000259" key="10">
    <source>
        <dbReference type="PROSITE" id="PS51918"/>
    </source>
</evidence>
<evidence type="ECO:0000256" key="2">
    <source>
        <dbReference type="ARBA" id="ARBA00022691"/>
    </source>
</evidence>
<dbReference type="GO" id="GO:0008033">
    <property type="term" value="P:tRNA processing"/>
    <property type="evidence" value="ECO:0007669"/>
    <property type="project" value="UniProtKB-UniRule"/>
</dbReference>
<dbReference type="SUPFAM" id="SSF102114">
    <property type="entry name" value="Radical SAM enzymes"/>
    <property type="match status" value="1"/>
</dbReference>
<dbReference type="InterPro" id="IPR013785">
    <property type="entry name" value="Aldolase_TIM"/>
</dbReference>
<keyword evidence="2 9" id="KW-0949">S-adenosyl-L-methionine</keyword>
<feature type="domain" description="Radical SAM core" evidence="10">
    <location>
        <begin position="48"/>
        <end position="299"/>
    </location>
</feature>
<dbReference type="OrthoDB" id="68499at2157"/>
<evidence type="ECO:0000256" key="8">
    <source>
        <dbReference type="ARBA" id="ARBA00049466"/>
    </source>
</evidence>
<keyword evidence="9" id="KW-0963">Cytoplasm</keyword>
<dbReference type="KEGG" id="marh:Mia14_0979"/>
<dbReference type="EMBL" id="CP019964">
    <property type="protein sequence ID" value="ASI14248.1"/>
    <property type="molecule type" value="Genomic_DNA"/>
</dbReference>
<evidence type="ECO:0000256" key="3">
    <source>
        <dbReference type="ARBA" id="ARBA00022694"/>
    </source>
</evidence>
<evidence type="ECO:0000256" key="6">
    <source>
        <dbReference type="ARBA" id="ARBA00023014"/>
    </source>
</evidence>
<dbReference type="InterPro" id="IPR007197">
    <property type="entry name" value="rSAM"/>
</dbReference>
<protein>
    <recommendedName>
        <fullName evidence="9">S-adenosyl-L-methionine-dependent tRNA 4-demethylwyosine synthase</fullName>
        <ecNumber evidence="9">4.1.3.44</ecNumber>
    </recommendedName>
    <alternativeName>
        <fullName evidence="9">tRNA wyosine derivatives biosynthesis protein Taw1</fullName>
    </alternativeName>
</protein>
<keyword evidence="7 9" id="KW-0456">Lyase</keyword>
<evidence type="ECO:0000256" key="7">
    <source>
        <dbReference type="ARBA" id="ARBA00023239"/>
    </source>
</evidence>
<comment type="cofactor">
    <cofactor evidence="9">
        <name>[4Fe-4S] cluster</name>
        <dbReference type="ChEBI" id="CHEBI:49883"/>
    </cofactor>
    <text evidence="9">Binds 2 [4Fe-4S] clusters. Binds 1 [4Fe-4S] cluster coordinated with 3 cysteines and an exchangeable S-adenosyl-L-methionine.</text>
</comment>
<dbReference type="EC" id="4.1.3.44" evidence="9"/>
<dbReference type="PANTHER" id="PTHR13930">
    <property type="entry name" value="S-ADENOSYL-L-METHIONINE-DEPENDENT TRNA 4-DEMETHYLWYOSINE SYNTHASE"/>
    <property type="match status" value="1"/>
</dbReference>
<dbReference type="Pfam" id="PF08608">
    <property type="entry name" value="Wyosine_form"/>
    <property type="match status" value="1"/>
</dbReference>
<dbReference type="PROSITE" id="PS51918">
    <property type="entry name" value="RADICAL_SAM"/>
    <property type="match status" value="1"/>
</dbReference>
<feature type="binding site" evidence="9">
    <location>
        <position position="64"/>
    </location>
    <ligand>
        <name>[4Fe-4S] cluster</name>
        <dbReference type="ChEBI" id="CHEBI:49883"/>
        <label>2</label>
        <note>4Fe-4S-S-AdoMet</note>
    </ligand>
</feature>
<reference evidence="11 12" key="1">
    <citation type="journal article" date="2017" name="Nat. Commun.">
        <title>'ARMAN' archaea depend on association with euryarchaeal host in culture and in situ.</title>
        <authorList>
            <person name="Golyshina O."/>
            <person name="Toshchakov S."/>
            <person name="Makarova K."/>
            <person name="Gavrilov S."/>
            <person name="Korzhenkov A."/>
            <person name="La Cono V."/>
            <person name="Arcadi E."/>
            <person name="Nechitaylo T."/>
            <person name="Ferrer M."/>
            <person name="Kublanov I."/>
            <person name="Wolf Y."/>
            <person name="Yakimov M."/>
            <person name="Golyshin P."/>
            <person name="Slesarev A."/>
            <person name="Kozyavkin S."/>
        </authorList>
    </citation>
    <scope>NUCLEOTIDE SEQUENCE [LARGE SCALE GENOMIC DNA]</scope>
    <source>
        <strain evidence="11 12">Mia14</strain>
    </source>
</reference>
<gene>
    <name evidence="9" type="primary">taw1</name>
    <name evidence="11" type="ORF">Mia14_0979</name>
</gene>
<dbReference type="SFLD" id="SFLDG01071">
    <property type="entry name" value="tRNA_wybutosine-synthesizing"/>
    <property type="match status" value="1"/>
</dbReference>
<keyword evidence="12" id="KW-1185">Reference proteome</keyword>
<comment type="function">
    <text evidence="9">Component of the wyosine derivatives biosynthesis pathway that catalyzes the condensation of N-methylguanine with 2 carbon atoms from pyruvate to form the tricyclic 4-demethylwyosine (imG-14) on guanosine-37 of tRNA(Phe).</text>
</comment>
<keyword evidence="1 9" id="KW-0004">4Fe-4S</keyword>
<feature type="binding site" evidence="9">
    <location>
        <position position="71"/>
    </location>
    <ligand>
        <name>[4Fe-4S] cluster</name>
        <dbReference type="ChEBI" id="CHEBI:49883"/>
        <label>2</label>
        <note>4Fe-4S-S-AdoMet</note>
    </ligand>
</feature>
<evidence type="ECO:0000313" key="11">
    <source>
        <dbReference type="EMBL" id="ASI14248.1"/>
    </source>
</evidence>
<dbReference type="GO" id="GO:0046872">
    <property type="term" value="F:metal ion binding"/>
    <property type="evidence" value="ECO:0007669"/>
    <property type="project" value="UniProtKB-KW"/>
</dbReference>
<proteinExistence type="inferred from homology"/>
<dbReference type="InterPro" id="IPR013917">
    <property type="entry name" value="tRNA_wybutosine-synth"/>
</dbReference>
<dbReference type="AlphaFoldDB" id="A0A218NP41"/>
<evidence type="ECO:0000256" key="5">
    <source>
        <dbReference type="ARBA" id="ARBA00023004"/>
    </source>
</evidence>
<feature type="binding site" evidence="9">
    <location>
        <position position="42"/>
    </location>
    <ligand>
        <name>[4Fe-4S] cluster</name>
        <dbReference type="ChEBI" id="CHEBI:49883"/>
        <label>1</label>
    </ligand>
</feature>
<dbReference type="CDD" id="cd01335">
    <property type="entry name" value="Radical_SAM"/>
    <property type="match status" value="1"/>
</dbReference>
<organism evidence="11 12">
    <name type="scientific">Candidatus Mancarchaeum acidiphilum</name>
    <dbReference type="NCBI Taxonomy" id="1920749"/>
    <lineage>
        <taxon>Archaea</taxon>
        <taxon>Candidatus Micrarchaeota</taxon>
        <taxon>Candidatus Mancarchaeum</taxon>
    </lineage>
</organism>
<dbReference type="GeneID" id="33314515"/>
<comment type="catalytic activity">
    <reaction evidence="8 9">
        <text>N(1)-methylguanosine(37) in tRNA(Phe) + pyruvate + S-adenosyl-L-methionine = 4-demethylwyosine(37) in tRNA(Phe) + 5'-deoxyadenosine + L-methionine + CO2 + H2O</text>
        <dbReference type="Rhea" id="RHEA:36347"/>
        <dbReference type="Rhea" id="RHEA-COMP:10164"/>
        <dbReference type="Rhea" id="RHEA-COMP:10165"/>
        <dbReference type="ChEBI" id="CHEBI:15361"/>
        <dbReference type="ChEBI" id="CHEBI:15377"/>
        <dbReference type="ChEBI" id="CHEBI:16526"/>
        <dbReference type="ChEBI" id="CHEBI:17319"/>
        <dbReference type="ChEBI" id="CHEBI:57844"/>
        <dbReference type="ChEBI" id="CHEBI:59789"/>
        <dbReference type="ChEBI" id="CHEBI:64315"/>
        <dbReference type="ChEBI" id="CHEBI:73542"/>
        <dbReference type="EC" id="4.1.3.44"/>
    </reaction>
</comment>
<keyword evidence="4 9" id="KW-0479">Metal-binding</keyword>
<feature type="binding site" evidence="9">
    <location>
        <position position="55"/>
    </location>
    <ligand>
        <name>[4Fe-4S] cluster</name>
        <dbReference type="ChEBI" id="CHEBI:49883"/>
        <label>1</label>
    </ligand>
</feature>
<dbReference type="Proteomes" id="UP000197679">
    <property type="component" value="Chromosome"/>
</dbReference>
<dbReference type="RefSeq" id="WP_088820542.1">
    <property type="nucleotide sequence ID" value="NZ_CP019964.1"/>
</dbReference>
<dbReference type="GO" id="GO:0051539">
    <property type="term" value="F:4 iron, 4 sulfur cluster binding"/>
    <property type="evidence" value="ECO:0007669"/>
    <property type="project" value="UniProtKB-UniRule"/>
</dbReference>
<evidence type="ECO:0000256" key="4">
    <source>
        <dbReference type="ARBA" id="ARBA00022723"/>
    </source>
</evidence>
<dbReference type="GO" id="GO:0005737">
    <property type="term" value="C:cytoplasm"/>
    <property type="evidence" value="ECO:0007669"/>
    <property type="project" value="UniProtKB-SubCell"/>
</dbReference>
<dbReference type="InterPro" id="IPR034556">
    <property type="entry name" value="tRNA_wybutosine-synthase"/>
</dbReference>
<evidence type="ECO:0000256" key="1">
    <source>
        <dbReference type="ARBA" id="ARBA00022485"/>
    </source>
</evidence>
<dbReference type="InterPro" id="IPR023993">
    <property type="entry name" value="TYW1_archaea"/>
</dbReference>
<evidence type="ECO:0000256" key="9">
    <source>
        <dbReference type="HAMAP-Rule" id="MF_01921"/>
    </source>
</evidence>
<accession>A0A218NP41</accession>
<dbReference type="HAMAP" id="MF_01921">
    <property type="entry name" value="TYW1_archaea"/>
    <property type="match status" value="1"/>
</dbReference>
<keyword evidence="5 9" id="KW-0408">Iron</keyword>
<dbReference type="NCBIfam" id="TIGR03972">
    <property type="entry name" value="rSAM_TYW1"/>
    <property type="match status" value="1"/>
</dbReference>
<dbReference type="InterPro" id="IPR058240">
    <property type="entry name" value="rSAM_sf"/>
</dbReference>
<dbReference type="Pfam" id="PF04055">
    <property type="entry name" value="Radical_SAM"/>
    <property type="match status" value="1"/>
</dbReference>
<sequence>MSEMPQIIKEKMTHQGYHFVGKHSAVKICEYTANGIEGKTLCYKYTFYGIHSWQCIQATPAIGCDLGCKFCWRLIPEEIGVNWNELNAVDHWDDPDSIVDGMIKEQLRIVSGYKSGADTNLKKKRWEESRYPRHVALSLTGEPTFYPKMSGLLKAFHKKGISTFLVTNGTLPEAIAKMDPLPTQLYISVEAPDKETYVKVTRPKIPDAWDRYMKTLSMLKTLKTRTVFRMTLVKGLNMDNIEGYASLVKFAMPNYVEVKGFSFIGGARNEARGLNLSSMPSHEEIKEYAHKLSELTGYKEVSEHKPSRIMLLCRDEESAKSRIIDFSKITA</sequence>
<dbReference type="PANTHER" id="PTHR13930:SF0">
    <property type="entry name" value="S-ADENOSYL-L-METHIONINE-DEPENDENT TRNA 4-DEMETHYLWYOSINE SYNTHASE TYW1-RELATED"/>
    <property type="match status" value="1"/>
</dbReference>
<dbReference type="SFLD" id="SFLDF00284">
    <property type="entry name" value="tRNA_wybutosine-synthesizing"/>
    <property type="match status" value="1"/>
</dbReference>
<evidence type="ECO:0000313" key="12">
    <source>
        <dbReference type="Proteomes" id="UP000197679"/>
    </source>
</evidence>
<feature type="binding site" evidence="9">
    <location>
        <position position="68"/>
    </location>
    <ligand>
        <name>[4Fe-4S] cluster</name>
        <dbReference type="ChEBI" id="CHEBI:49883"/>
        <label>2</label>
        <note>4Fe-4S-S-AdoMet</note>
    </ligand>
</feature>
<keyword evidence="6 9" id="KW-0411">Iron-sulfur</keyword>
<name>A0A218NP41_9ARCH</name>
<dbReference type="Gene3D" id="3.20.20.70">
    <property type="entry name" value="Aldolase class I"/>
    <property type="match status" value="1"/>
</dbReference>
<dbReference type="SFLD" id="SFLDS00029">
    <property type="entry name" value="Radical_SAM"/>
    <property type="match status" value="1"/>
</dbReference>
<keyword evidence="3 9" id="KW-0819">tRNA processing</keyword>
<comment type="subunit">
    <text evidence="9">Monomer.</text>
</comment>
<comment type="similarity">
    <text evidence="9">Belongs to the TYW1 family.</text>
</comment>
<comment type="subcellular location">
    <subcellularLocation>
        <location evidence="9">Cytoplasm</location>
    </subcellularLocation>
</comment>
<dbReference type="GO" id="GO:0102521">
    <property type="term" value="F:tRNA-4-demethylwyosine synthase activity"/>
    <property type="evidence" value="ECO:0007669"/>
    <property type="project" value="UniProtKB-EC"/>
</dbReference>
<feature type="binding site" evidence="9">
    <location>
        <position position="29"/>
    </location>
    <ligand>
        <name>[4Fe-4S] cluster</name>
        <dbReference type="ChEBI" id="CHEBI:49883"/>
        <label>1</label>
    </ligand>
</feature>